<dbReference type="Pfam" id="PF03188">
    <property type="entry name" value="Cytochrom_B561"/>
    <property type="match status" value="1"/>
</dbReference>
<dbReference type="OMA" id="WFYTHLA"/>
<dbReference type="PROSITE" id="PS50939">
    <property type="entry name" value="CYTOCHROME_B561"/>
    <property type="match status" value="1"/>
</dbReference>
<dbReference type="InterPro" id="IPR017214">
    <property type="entry name" value="UCP037471"/>
</dbReference>
<dbReference type="AlphaFoldDB" id="A0A1U7ZVQ9"/>
<dbReference type="Gene3D" id="1.20.120.1770">
    <property type="match status" value="1"/>
</dbReference>
<accession>A0A1U7ZVQ9</accession>
<dbReference type="Proteomes" id="UP000189703">
    <property type="component" value="Unplaced"/>
</dbReference>
<proteinExistence type="predicted"/>
<dbReference type="SMART" id="SM00665">
    <property type="entry name" value="B561"/>
    <property type="match status" value="1"/>
</dbReference>
<dbReference type="RefSeq" id="XP_010258535.1">
    <property type="nucleotide sequence ID" value="XM_010260233.2"/>
</dbReference>
<dbReference type="STRING" id="4432.A0A1U7ZVQ9"/>
<keyword evidence="5" id="KW-0249">Electron transport</keyword>
<keyword evidence="2" id="KW-0813">Transport</keyword>
<dbReference type="OrthoDB" id="19261at2759"/>
<dbReference type="InterPro" id="IPR006593">
    <property type="entry name" value="Cyt_b561/ferric_Rdtase_TM"/>
</dbReference>
<dbReference type="InterPro" id="IPR005018">
    <property type="entry name" value="DOMON_domain"/>
</dbReference>
<dbReference type="CDD" id="cd09631">
    <property type="entry name" value="DOMON_DOH"/>
    <property type="match status" value="1"/>
</dbReference>
<dbReference type="SMART" id="SM00664">
    <property type="entry name" value="DoH"/>
    <property type="match status" value="1"/>
</dbReference>
<sequence>MQTSLVSTFFVSLLVFSSLVHSQDSCTSNLSLQDIPFSTTSLKCESVWASEDFILRYEQTGSVWNFILSTPDTNSWVSIGFSSNGRMVGTSAIAGWVPSGSSTAGVIKQYYLRGTGSQSCLPDTGSLSVTNMSITSQSSRLFLVFQLQTTQPQSSLIYAVGPRNNLPSSPDYLMAEHRSQTSTSLNFATGQSASTNTGSTLKTTHGALNILSWGILMILGVIMARYFKRYDPTWFYAHLTIQLTGFVLAIAGIITGFFLEDQTSGDVDTHKAIGIFVLVLGCCQVSAFLVRPDKASKIRRYWNWFHHYFGRGAILLGIGNIFYGISISNGGDSWNAGYGIILAILALIVIVLEVRFWVKK</sequence>
<dbReference type="GeneID" id="104598269"/>
<evidence type="ECO:0000256" key="2">
    <source>
        <dbReference type="ARBA" id="ARBA00022448"/>
    </source>
</evidence>
<evidence type="ECO:0000256" key="1">
    <source>
        <dbReference type="ARBA" id="ARBA00004370"/>
    </source>
</evidence>
<evidence type="ECO:0000256" key="6">
    <source>
        <dbReference type="ARBA" id="ARBA00022989"/>
    </source>
</evidence>
<keyword evidence="4" id="KW-0732">Signal</keyword>
<dbReference type="PROSITE" id="PS50836">
    <property type="entry name" value="DOMON"/>
    <property type="match status" value="1"/>
</dbReference>
<name>A0A1U7ZVQ9_NELNU</name>
<dbReference type="eggNOG" id="KOG4293">
    <property type="taxonomic scope" value="Eukaryota"/>
</dbReference>
<evidence type="ECO:0000256" key="3">
    <source>
        <dbReference type="ARBA" id="ARBA00022692"/>
    </source>
</evidence>
<keyword evidence="8" id="KW-1185">Reference proteome</keyword>
<dbReference type="CDD" id="cd08760">
    <property type="entry name" value="Cyt_b561_FRRS1_like"/>
    <property type="match status" value="1"/>
</dbReference>
<reference evidence="9" key="1">
    <citation type="submission" date="2025-08" db="UniProtKB">
        <authorList>
            <consortium name="RefSeq"/>
        </authorList>
    </citation>
    <scope>IDENTIFICATION</scope>
</reference>
<keyword evidence="7" id="KW-0472">Membrane</keyword>
<dbReference type="GO" id="GO:0016020">
    <property type="term" value="C:membrane"/>
    <property type="evidence" value="ECO:0007669"/>
    <property type="project" value="UniProtKB-SubCell"/>
</dbReference>
<evidence type="ECO:0000256" key="5">
    <source>
        <dbReference type="ARBA" id="ARBA00022982"/>
    </source>
</evidence>
<evidence type="ECO:0000313" key="9">
    <source>
        <dbReference type="RefSeq" id="XP_010258535.1"/>
    </source>
</evidence>
<evidence type="ECO:0000313" key="8">
    <source>
        <dbReference type="Proteomes" id="UP000189703"/>
    </source>
</evidence>
<dbReference type="PANTHER" id="PTHR23130:SF171">
    <property type="entry name" value="OS01G0895300 PROTEIN"/>
    <property type="match status" value="1"/>
</dbReference>
<comment type="subcellular location">
    <subcellularLocation>
        <location evidence="1">Membrane</location>
    </subcellularLocation>
</comment>
<dbReference type="PIRSF" id="PIRSF037471">
    <property type="entry name" value="UCP037471"/>
    <property type="match status" value="1"/>
</dbReference>
<dbReference type="PANTHER" id="PTHR23130">
    <property type="entry name" value="CYTOCHROME B561 AND DOMON DOMAIN-CONTAINING PROTEIN"/>
    <property type="match status" value="1"/>
</dbReference>
<evidence type="ECO:0000256" key="7">
    <source>
        <dbReference type="ARBA" id="ARBA00023136"/>
    </source>
</evidence>
<dbReference type="KEGG" id="nnu:104598269"/>
<evidence type="ECO:0000256" key="4">
    <source>
        <dbReference type="ARBA" id="ARBA00022729"/>
    </source>
</evidence>
<keyword evidence="6" id="KW-1133">Transmembrane helix</keyword>
<gene>
    <name evidence="9" type="primary">LOC104598269</name>
</gene>
<organism evidence="8 9">
    <name type="scientific">Nelumbo nucifera</name>
    <name type="common">Sacred lotus</name>
    <dbReference type="NCBI Taxonomy" id="4432"/>
    <lineage>
        <taxon>Eukaryota</taxon>
        <taxon>Viridiplantae</taxon>
        <taxon>Streptophyta</taxon>
        <taxon>Embryophyta</taxon>
        <taxon>Tracheophyta</taxon>
        <taxon>Spermatophyta</taxon>
        <taxon>Magnoliopsida</taxon>
        <taxon>Proteales</taxon>
        <taxon>Nelumbonaceae</taxon>
        <taxon>Nelumbo</taxon>
    </lineage>
</organism>
<dbReference type="InterPro" id="IPR045266">
    <property type="entry name" value="DOH_DOMON"/>
</dbReference>
<protein>
    <submittedName>
        <fullName evidence="9">Cytochrome b561 and DOMON domain-containing protein At3g07570-like</fullName>
    </submittedName>
</protein>
<keyword evidence="3" id="KW-0812">Transmembrane</keyword>